<dbReference type="PANTHER" id="PTHR31223">
    <property type="entry name" value="LOG FAMILY PROTEIN YJL055W"/>
    <property type="match status" value="1"/>
</dbReference>
<dbReference type="Pfam" id="PF03641">
    <property type="entry name" value="Lysine_decarbox"/>
    <property type="match status" value="1"/>
</dbReference>
<proteinExistence type="inferred from homology"/>
<dbReference type="PANTHER" id="PTHR31223:SF70">
    <property type="entry name" value="LOG FAMILY PROTEIN YJL055W"/>
    <property type="match status" value="1"/>
</dbReference>
<gene>
    <name evidence="4" type="ORF">ABID41_002868</name>
</gene>
<evidence type="ECO:0000256" key="1">
    <source>
        <dbReference type="ARBA" id="ARBA00000274"/>
    </source>
</evidence>
<organism evidence="4 5">
    <name type="scientific">Phenylobacterium koreense</name>
    <dbReference type="NCBI Taxonomy" id="266125"/>
    <lineage>
        <taxon>Bacteria</taxon>
        <taxon>Pseudomonadati</taxon>
        <taxon>Pseudomonadota</taxon>
        <taxon>Alphaproteobacteria</taxon>
        <taxon>Caulobacterales</taxon>
        <taxon>Caulobacteraceae</taxon>
        <taxon>Phenylobacterium</taxon>
    </lineage>
</organism>
<name>A0ABV2EL32_9CAUL</name>
<dbReference type="RefSeq" id="WP_331929283.1">
    <property type="nucleotide sequence ID" value="NZ_JBEPLU010000002.1"/>
</dbReference>
<protein>
    <recommendedName>
        <fullName evidence="3">Cytokinin riboside 5'-monophosphate phosphoribohydrolase</fullName>
        <ecNumber evidence="3">3.2.2.n1</ecNumber>
    </recommendedName>
</protein>
<keyword evidence="5" id="KW-1185">Reference proteome</keyword>
<accession>A0ABV2EL32</accession>
<dbReference type="InterPro" id="IPR031100">
    <property type="entry name" value="LOG_fam"/>
</dbReference>
<dbReference type="NCBIfam" id="TIGR00730">
    <property type="entry name" value="Rossman fold protein, TIGR00730 family"/>
    <property type="match status" value="1"/>
</dbReference>
<dbReference type="InterPro" id="IPR005269">
    <property type="entry name" value="LOG"/>
</dbReference>
<dbReference type="Proteomes" id="UP001549110">
    <property type="component" value="Unassembled WGS sequence"/>
</dbReference>
<comment type="caution">
    <text evidence="4">The sequence shown here is derived from an EMBL/GenBank/DDBJ whole genome shotgun (WGS) entry which is preliminary data.</text>
</comment>
<evidence type="ECO:0000313" key="5">
    <source>
        <dbReference type="Proteomes" id="UP001549110"/>
    </source>
</evidence>
<reference evidence="4 5" key="1">
    <citation type="submission" date="2024-06" db="EMBL/GenBank/DDBJ databases">
        <title>Genomic Encyclopedia of Type Strains, Phase IV (KMG-IV): sequencing the most valuable type-strain genomes for metagenomic binning, comparative biology and taxonomic classification.</title>
        <authorList>
            <person name="Goeker M."/>
        </authorList>
    </citation>
    <scope>NUCLEOTIDE SEQUENCE [LARGE SCALE GENOMIC DNA]</scope>
    <source>
        <strain evidence="4 5">DSM 17809</strain>
    </source>
</reference>
<evidence type="ECO:0000256" key="2">
    <source>
        <dbReference type="ARBA" id="ARBA00006763"/>
    </source>
</evidence>
<dbReference type="EC" id="3.2.2.n1" evidence="3"/>
<comment type="similarity">
    <text evidence="2 3">Belongs to the LOG family.</text>
</comment>
<comment type="catalytic activity">
    <reaction evidence="1">
        <text>AMP + H2O = D-ribose 5-phosphate + adenine</text>
        <dbReference type="Rhea" id="RHEA:20129"/>
        <dbReference type="ChEBI" id="CHEBI:15377"/>
        <dbReference type="ChEBI" id="CHEBI:16708"/>
        <dbReference type="ChEBI" id="CHEBI:78346"/>
        <dbReference type="ChEBI" id="CHEBI:456215"/>
        <dbReference type="EC" id="3.2.2.4"/>
    </reaction>
</comment>
<keyword evidence="3" id="KW-0378">Hydrolase</keyword>
<keyword evidence="3" id="KW-0203">Cytokinin biosynthesis</keyword>
<sequence>MNAIASVCVFCGSSPGADPAYAAAARAMGRAIAERGLRLVYGGAKVGLMGALADAAMASGGEVIGVMPHALADKEIGHHGLTRLEVVGSMHERKARMAELSDGFVALPGGVGTLEEIFEIWTWGQLGFHAKPAAFLNVRGYYDGLRNFLDHSVGEAFLRAPHRDMVIFREDAGQVLDALAAYVPPIVEKWIGRPEL</sequence>
<dbReference type="EMBL" id="JBEPLU010000002">
    <property type="protein sequence ID" value="MET3527750.1"/>
    <property type="molecule type" value="Genomic_DNA"/>
</dbReference>
<evidence type="ECO:0000313" key="4">
    <source>
        <dbReference type="EMBL" id="MET3527750.1"/>
    </source>
</evidence>
<dbReference type="Gene3D" id="3.40.50.450">
    <property type="match status" value="1"/>
</dbReference>
<dbReference type="SUPFAM" id="SSF102405">
    <property type="entry name" value="MCP/YpsA-like"/>
    <property type="match status" value="1"/>
</dbReference>
<evidence type="ECO:0000256" key="3">
    <source>
        <dbReference type="RuleBase" id="RU363015"/>
    </source>
</evidence>